<evidence type="ECO:0000256" key="1">
    <source>
        <dbReference type="SAM" id="MobiDB-lite"/>
    </source>
</evidence>
<proteinExistence type="predicted"/>
<dbReference type="OrthoDB" id="6618046at2759"/>
<feature type="compositionally biased region" description="Basic residues" evidence="1">
    <location>
        <begin position="152"/>
        <end position="166"/>
    </location>
</feature>
<dbReference type="InterPro" id="IPR006170">
    <property type="entry name" value="PBP/GOBP"/>
</dbReference>
<dbReference type="Gene3D" id="1.10.238.20">
    <property type="entry name" value="Pheromone/general odorant binding protein domain"/>
    <property type="match status" value="1"/>
</dbReference>
<dbReference type="InterPro" id="IPR036728">
    <property type="entry name" value="PBP_GOBP_sf"/>
</dbReference>
<organism evidence="3">
    <name type="scientific">Melanaphis sacchari</name>
    <dbReference type="NCBI Taxonomy" id="742174"/>
    <lineage>
        <taxon>Eukaryota</taxon>
        <taxon>Metazoa</taxon>
        <taxon>Ecdysozoa</taxon>
        <taxon>Arthropoda</taxon>
        <taxon>Hexapoda</taxon>
        <taxon>Insecta</taxon>
        <taxon>Pterygota</taxon>
        <taxon>Neoptera</taxon>
        <taxon>Paraneoptera</taxon>
        <taxon>Hemiptera</taxon>
        <taxon>Sternorrhyncha</taxon>
        <taxon>Aphidomorpha</taxon>
        <taxon>Aphidoidea</taxon>
        <taxon>Aphididae</taxon>
        <taxon>Aphidini</taxon>
        <taxon>Melanaphis</taxon>
    </lineage>
</organism>
<feature type="chain" id="PRO_5014135953" evidence="2">
    <location>
        <begin position="21"/>
        <end position="166"/>
    </location>
</feature>
<reference evidence="3" key="1">
    <citation type="submission" date="2017-10" db="EMBL/GenBank/DDBJ databases">
        <title>Transcriptome Assembly of Sugarcane Aphid Adults.</title>
        <authorList>
            <person name="Scully E.D."/>
            <person name="Palmer N.A."/>
            <person name="Geib S.M."/>
            <person name="Sarath G."/>
            <person name="Sattler S.E."/>
        </authorList>
    </citation>
    <scope>NUCLEOTIDE SEQUENCE</scope>
    <source>
        <tissue evidence="3">Whole body</tissue>
    </source>
</reference>
<dbReference type="CDD" id="cd23992">
    <property type="entry name" value="PBP_GOBP"/>
    <property type="match status" value="1"/>
</dbReference>
<protein>
    <submittedName>
        <fullName evidence="3">Pheromone-binding protein-related protein 5</fullName>
    </submittedName>
</protein>
<sequence>MFSLKVACLCLSVAVAVVFGENNQQNSNDRSASIFQSCISETKLSGDALKGFRSMSIPKTQAEKCMMGCLMRKVNVINKGKFSVEEATKVAQKYYGTNETMMKKAKDLIDVCAKKAQSTTEECALAGIVTTCIVEEAQKAGLTGGPGGSGGRSRRTISPKFRRNIV</sequence>
<feature type="region of interest" description="Disordered" evidence="1">
    <location>
        <begin position="143"/>
        <end position="166"/>
    </location>
</feature>
<dbReference type="AlphaFoldDB" id="A0A2H8TVG7"/>
<evidence type="ECO:0000256" key="2">
    <source>
        <dbReference type="SAM" id="SignalP"/>
    </source>
</evidence>
<dbReference type="Pfam" id="PF01395">
    <property type="entry name" value="PBP_GOBP"/>
    <property type="match status" value="1"/>
</dbReference>
<dbReference type="EMBL" id="GFXV01005986">
    <property type="protein sequence ID" value="MBW17791.1"/>
    <property type="molecule type" value="Transcribed_RNA"/>
</dbReference>
<evidence type="ECO:0000313" key="3">
    <source>
        <dbReference type="EMBL" id="MBW17791.1"/>
    </source>
</evidence>
<accession>A0A2H8TVG7</accession>
<gene>
    <name evidence="3" type="primary">Pbprp5_1</name>
</gene>
<feature type="signal peptide" evidence="2">
    <location>
        <begin position="1"/>
        <end position="20"/>
    </location>
</feature>
<dbReference type="SMART" id="SM00708">
    <property type="entry name" value="PhBP"/>
    <property type="match status" value="1"/>
</dbReference>
<name>A0A2H8TVG7_9HEMI</name>
<dbReference type="GO" id="GO:0005549">
    <property type="term" value="F:odorant binding"/>
    <property type="evidence" value="ECO:0007669"/>
    <property type="project" value="InterPro"/>
</dbReference>
<dbReference type="SUPFAM" id="SSF47565">
    <property type="entry name" value="Insect pheromone/odorant-binding proteins"/>
    <property type="match status" value="1"/>
</dbReference>
<keyword evidence="2" id="KW-0732">Signal</keyword>